<protein>
    <recommendedName>
        <fullName evidence="6">UPAR/Ly6 domain-containing protein</fullName>
    </recommendedName>
</protein>
<reference evidence="4" key="1">
    <citation type="submission" date="2025-08" db="UniProtKB">
        <authorList>
            <consortium name="Ensembl"/>
        </authorList>
    </citation>
    <scope>IDENTIFICATION</scope>
</reference>
<evidence type="ECO:0000313" key="5">
    <source>
        <dbReference type="Proteomes" id="UP000694545"/>
    </source>
</evidence>
<dbReference type="SUPFAM" id="SSF57302">
    <property type="entry name" value="Snake toxin-like"/>
    <property type="match status" value="1"/>
</dbReference>
<sequence length="117" mass="13039">YTTNGVHLNFHLSRLFLMGASPFSPPMCVHAQMTTQRTSVTGKQPLSWFFLLAGRNISSCWEHANCNTDYIGKHFSSGTFKFRCCSRDLCNSSPVTTGSKIILGIASLLIIIQLVYF</sequence>
<dbReference type="Proteomes" id="UP000694545">
    <property type="component" value="Unplaced"/>
</dbReference>
<evidence type="ECO:0000256" key="1">
    <source>
        <dbReference type="ARBA" id="ARBA00004613"/>
    </source>
</evidence>
<dbReference type="GO" id="GO:0098552">
    <property type="term" value="C:side of membrane"/>
    <property type="evidence" value="ECO:0007669"/>
    <property type="project" value="UniProtKB-KW"/>
</dbReference>
<reference evidence="4" key="2">
    <citation type="submission" date="2025-09" db="UniProtKB">
        <authorList>
            <consortium name="Ensembl"/>
        </authorList>
    </citation>
    <scope>IDENTIFICATION</scope>
</reference>
<organism evidence="4 5">
    <name type="scientific">Varanus komodoensis</name>
    <name type="common">Komodo dragon</name>
    <dbReference type="NCBI Taxonomy" id="61221"/>
    <lineage>
        <taxon>Eukaryota</taxon>
        <taxon>Metazoa</taxon>
        <taxon>Chordata</taxon>
        <taxon>Craniata</taxon>
        <taxon>Vertebrata</taxon>
        <taxon>Euteleostomi</taxon>
        <taxon>Lepidosauria</taxon>
        <taxon>Squamata</taxon>
        <taxon>Bifurcata</taxon>
        <taxon>Unidentata</taxon>
        <taxon>Episquamata</taxon>
        <taxon>Toxicofera</taxon>
        <taxon>Anguimorpha</taxon>
        <taxon>Paleoanguimorpha</taxon>
        <taxon>Varanoidea</taxon>
        <taxon>Varanidae</taxon>
        <taxon>Varanus</taxon>
    </lineage>
</organism>
<dbReference type="Ensembl" id="ENSVKKT00000017514.1">
    <property type="protein sequence ID" value="ENSVKKP00000017088.1"/>
    <property type="gene ID" value="ENSVKKG00000011677.1"/>
</dbReference>
<accession>A0A8D2L5T3</accession>
<evidence type="ECO:0000313" key="4">
    <source>
        <dbReference type="Ensembl" id="ENSVKKP00000017088.1"/>
    </source>
</evidence>
<dbReference type="GO" id="GO:0005576">
    <property type="term" value="C:extracellular region"/>
    <property type="evidence" value="ECO:0007669"/>
    <property type="project" value="UniProtKB-SubCell"/>
</dbReference>
<evidence type="ECO:0000256" key="2">
    <source>
        <dbReference type="ARBA" id="ARBA00022525"/>
    </source>
</evidence>
<keyword evidence="3" id="KW-1015">Disulfide bond</keyword>
<comment type="subcellular location">
    <subcellularLocation>
        <location evidence="1">Secreted</location>
    </subcellularLocation>
</comment>
<dbReference type="InterPro" id="IPR045860">
    <property type="entry name" value="Snake_toxin-like_sf"/>
</dbReference>
<keyword evidence="5" id="KW-1185">Reference proteome</keyword>
<evidence type="ECO:0000256" key="3">
    <source>
        <dbReference type="ARBA" id="ARBA00023157"/>
    </source>
</evidence>
<proteinExistence type="predicted"/>
<evidence type="ECO:0008006" key="6">
    <source>
        <dbReference type="Google" id="ProtNLM"/>
    </source>
</evidence>
<dbReference type="AlphaFoldDB" id="A0A8D2L5T3"/>
<name>A0A8D2L5T3_VARKO</name>
<keyword evidence="2" id="KW-0964">Secreted</keyword>
<dbReference type="Gene3D" id="2.10.60.10">
    <property type="entry name" value="CD59"/>
    <property type="match status" value="1"/>
</dbReference>